<proteinExistence type="predicted"/>
<sequence length="87" mass="9522">RRQARQDRVPAPGTVPAIVMASIGLALAGLQLIVSILLWSEISGYQECLSSANTTTDETTCQDRYFAEIESKLGLPDGAMDPYRDMF</sequence>
<feature type="transmembrane region" description="Helical" evidence="1">
    <location>
        <begin position="17"/>
        <end position="39"/>
    </location>
</feature>
<dbReference type="Proteomes" id="UP001597083">
    <property type="component" value="Unassembled WGS sequence"/>
</dbReference>
<keyword evidence="1" id="KW-0472">Membrane</keyword>
<evidence type="ECO:0000313" key="2">
    <source>
        <dbReference type="EMBL" id="MFD0851265.1"/>
    </source>
</evidence>
<comment type="caution">
    <text evidence="2">The sequence shown here is derived from an EMBL/GenBank/DDBJ whole genome shotgun (WGS) entry which is preliminary data.</text>
</comment>
<organism evidence="2 3">
    <name type="scientific">Actinomadura adrarensis</name>
    <dbReference type="NCBI Taxonomy" id="1819600"/>
    <lineage>
        <taxon>Bacteria</taxon>
        <taxon>Bacillati</taxon>
        <taxon>Actinomycetota</taxon>
        <taxon>Actinomycetes</taxon>
        <taxon>Streptosporangiales</taxon>
        <taxon>Thermomonosporaceae</taxon>
        <taxon>Actinomadura</taxon>
    </lineage>
</organism>
<keyword evidence="1" id="KW-0812">Transmembrane</keyword>
<evidence type="ECO:0000313" key="3">
    <source>
        <dbReference type="Proteomes" id="UP001597083"/>
    </source>
</evidence>
<name>A0ABW3CBE2_9ACTN</name>
<feature type="non-terminal residue" evidence="2">
    <location>
        <position position="1"/>
    </location>
</feature>
<evidence type="ECO:0000256" key="1">
    <source>
        <dbReference type="SAM" id="Phobius"/>
    </source>
</evidence>
<accession>A0ABW3CBE2</accession>
<keyword evidence="1" id="KW-1133">Transmembrane helix</keyword>
<keyword evidence="3" id="KW-1185">Reference proteome</keyword>
<reference evidence="3" key="1">
    <citation type="journal article" date="2019" name="Int. J. Syst. Evol. Microbiol.">
        <title>The Global Catalogue of Microorganisms (GCM) 10K type strain sequencing project: providing services to taxonomists for standard genome sequencing and annotation.</title>
        <authorList>
            <consortium name="The Broad Institute Genomics Platform"/>
            <consortium name="The Broad Institute Genome Sequencing Center for Infectious Disease"/>
            <person name="Wu L."/>
            <person name="Ma J."/>
        </authorList>
    </citation>
    <scope>NUCLEOTIDE SEQUENCE [LARGE SCALE GENOMIC DNA]</scope>
    <source>
        <strain evidence="3">JCM 31696</strain>
    </source>
</reference>
<gene>
    <name evidence="2" type="ORF">ACFQ07_03500</name>
</gene>
<dbReference type="EMBL" id="JBHTIR010000308">
    <property type="protein sequence ID" value="MFD0851265.1"/>
    <property type="molecule type" value="Genomic_DNA"/>
</dbReference>
<protein>
    <submittedName>
        <fullName evidence="2">Uncharacterized protein</fullName>
    </submittedName>
</protein>